<evidence type="ECO:0000313" key="2">
    <source>
        <dbReference type="Proteomes" id="UP001144280"/>
    </source>
</evidence>
<name>A0ABQ5QT16_9ACTN</name>
<proteinExistence type="predicted"/>
<accession>A0ABQ5QT16</accession>
<reference evidence="1" key="1">
    <citation type="submission" date="2022-12" db="EMBL/GenBank/DDBJ databases">
        <title>New Phytohabitans aurantiacus sp. RD004123 nov., an actinomycete isolated from soil.</title>
        <authorList>
            <person name="Triningsih D.W."/>
            <person name="Harunari E."/>
            <person name="Igarashi Y."/>
        </authorList>
    </citation>
    <scope>NUCLEOTIDE SEQUENCE</scope>
    <source>
        <strain evidence="1">RD004123</strain>
    </source>
</reference>
<keyword evidence="2" id="KW-1185">Reference proteome</keyword>
<dbReference type="InterPro" id="IPR043504">
    <property type="entry name" value="Peptidase_S1_PA_chymotrypsin"/>
</dbReference>
<sequence>MVFSVPGVRPAALASSGVRAFARAPHMGRKHMRHTTLRRMAAAGFGIALLATALTAAPASAAPAGAARTGSVVASTPVPGGFASWAELLRVQEKMNAAAARVSTGAGFAGVVADPTSKQLRVYWKGRAPAGLIAAARAFVPVTVHSAAYSQKELSAAAARLVAKAGSEITSVGPRADGSGLVAGTQHGLASAASYAGVPVTVETGVSAEPASRVDDSPPWWGGGRWQSVGGSCSTGFAVVHGGVNRMLSAAHCANNGNVATDPTGQVIGTVMNKNSGTDTLIIAGNSAGRVFNNSTNAAGGVVSEFSNPVVGRVASQVGNFVCTTGSFSGTRCSIQVVAINQCINVLGIGVVCGQVRAEQTAHTNGGGNGDSGGAVEIVNSANTSQVFATGTLTAIDKTNTQVPCTGYVLDTPTRSCAWRIYYEDIFGGMNGVGATAIVLG</sequence>
<gene>
    <name evidence="1" type="ORF">Pa4123_17090</name>
</gene>
<dbReference type="EMBL" id="BSDI01000007">
    <property type="protein sequence ID" value="GLH96435.1"/>
    <property type="molecule type" value="Genomic_DNA"/>
</dbReference>
<dbReference type="InterPro" id="IPR009003">
    <property type="entry name" value="Peptidase_S1_PA"/>
</dbReference>
<evidence type="ECO:0000313" key="1">
    <source>
        <dbReference type="EMBL" id="GLH96435.1"/>
    </source>
</evidence>
<protein>
    <recommendedName>
        <fullName evidence="3">Serine protease</fullName>
    </recommendedName>
</protein>
<dbReference type="Gene3D" id="2.40.10.10">
    <property type="entry name" value="Trypsin-like serine proteases"/>
    <property type="match status" value="2"/>
</dbReference>
<dbReference type="SUPFAM" id="SSF50494">
    <property type="entry name" value="Trypsin-like serine proteases"/>
    <property type="match status" value="1"/>
</dbReference>
<comment type="caution">
    <text evidence="1">The sequence shown here is derived from an EMBL/GenBank/DDBJ whole genome shotgun (WGS) entry which is preliminary data.</text>
</comment>
<organism evidence="1 2">
    <name type="scientific">Phytohabitans aurantiacus</name>
    <dbReference type="NCBI Taxonomy" id="3016789"/>
    <lineage>
        <taxon>Bacteria</taxon>
        <taxon>Bacillati</taxon>
        <taxon>Actinomycetota</taxon>
        <taxon>Actinomycetes</taxon>
        <taxon>Micromonosporales</taxon>
        <taxon>Micromonosporaceae</taxon>
    </lineage>
</organism>
<evidence type="ECO:0008006" key="3">
    <source>
        <dbReference type="Google" id="ProtNLM"/>
    </source>
</evidence>
<dbReference type="Proteomes" id="UP001144280">
    <property type="component" value="Unassembled WGS sequence"/>
</dbReference>